<evidence type="ECO:0000313" key="1">
    <source>
        <dbReference type="EMBL" id="KAJ3812128.1"/>
    </source>
</evidence>
<name>A0ACC1U5M6_9AGAR</name>
<comment type="caution">
    <text evidence="1">The sequence shown here is derived from an EMBL/GenBank/DDBJ whole genome shotgun (WGS) entry which is preliminary data.</text>
</comment>
<organism evidence="1 2">
    <name type="scientific">Lentinula aff. lateritia</name>
    <dbReference type="NCBI Taxonomy" id="2804960"/>
    <lineage>
        <taxon>Eukaryota</taxon>
        <taxon>Fungi</taxon>
        <taxon>Dikarya</taxon>
        <taxon>Basidiomycota</taxon>
        <taxon>Agaricomycotina</taxon>
        <taxon>Agaricomycetes</taxon>
        <taxon>Agaricomycetidae</taxon>
        <taxon>Agaricales</taxon>
        <taxon>Marasmiineae</taxon>
        <taxon>Omphalotaceae</taxon>
        <taxon>Lentinula</taxon>
    </lineage>
</organism>
<reference evidence="1" key="1">
    <citation type="submission" date="2022-09" db="EMBL/GenBank/DDBJ databases">
        <title>A Global Phylogenomic Analysis of the Shiitake Genus Lentinula.</title>
        <authorList>
            <consortium name="DOE Joint Genome Institute"/>
            <person name="Sierra-Patev S."/>
            <person name="Min B."/>
            <person name="Naranjo-Ortiz M."/>
            <person name="Looney B."/>
            <person name="Konkel Z."/>
            <person name="Slot J.C."/>
            <person name="Sakamoto Y."/>
            <person name="Steenwyk J.L."/>
            <person name="Rokas A."/>
            <person name="Carro J."/>
            <person name="Camarero S."/>
            <person name="Ferreira P."/>
            <person name="Molpeceres G."/>
            <person name="Ruiz-Duenas F.J."/>
            <person name="Serrano A."/>
            <person name="Henrissat B."/>
            <person name="Drula E."/>
            <person name="Hughes K.W."/>
            <person name="Mata J.L."/>
            <person name="Ishikawa N.K."/>
            <person name="Vargas-Isla R."/>
            <person name="Ushijima S."/>
            <person name="Smith C.A."/>
            <person name="Ahrendt S."/>
            <person name="Andreopoulos W."/>
            <person name="He G."/>
            <person name="Labutti K."/>
            <person name="Lipzen A."/>
            <person name="Ng V."/>
            <person name="Riley R."/>
            <person name="Sandor L."/>
            <person name="Barry K."/>
            <person name="Martinez A.T."/>
            <person name="Xiao Y."/>
            <person name="Gibbons J.G."/>
            <person name="Terashima K."/>
            <person name="Grigoriev I.V."/>
            <person name="Hibbett D.S."/>
        </authorList>
    </citation>
    <scope>NUCLEOTIDE SEQUENCE</scope>
    <source>
        <strain evidence="1">TMI1499</strain>
    </source>
</reference>
<dbReference type="Proteomes" id="UP001163835">
    <property type="component" value="Unassembled WGS sequence"/>
</dbReference>
<gene>
    <name evidence="1" type="ORF">F5876DRAFT_75144</name>
</gene>
<accession>A0ACC1U5M6</accession>
<evidence type="ECO:0000313" key="2">
    <source>
        <dbReference type="Proteomes" id="UP001163835"/>
    </source>
</evidence>
<protein>
    <submittedName>
        <fullName evidence="1">Uncharacterized protein</fullName>
    </submittedName>
</protein>
<sequence>MSSDMFRLLGELLSSPQGQELMRLHSQPVVGSQVSTSQPSLSGHPQSASLLSSSSVPLHPSAQSSIPQLPQPSVLPSSLAQPVLNSSSVSPQIQSAVSQSIQSSVLQPIQSPLVSLAGNQALQQSSLSPSQPEHSASFSQVLPQSNNIPDRTVFPPPPSQCRPYSSLQMLASLGGGHSPGSGLSATSGHPRVTSSSGFPSMTTITRSNQTRLEHASTSLPHNPRKKTRGKAVKPPSIGQPSLPTVRNCISQAEGGVEVANIDFLVYPPMPPTSIQNHFGLPRHTYVYSRNTESLKLILTKLGFFFEFNHLPIATPIRDIIAYAVGKIREQYTPEALPDISIPLAGHERFPLQLLGFTNRGRANGVHAAPRLTTVSFPATMTLQDVLSNTRDFAIDRWSVTHQNRFQLNSIIRTYPFEAQFSLSDVYLGQDVNIRTHRCLSKRLYKMFAHDSDANLQFSALDDAELEDSCDEIDSDGGDSDEDTRIIAQELVPVITNSLLSQLPEANIQPTTNNQMNMQIIPNMSSIVQRLGVDPASITGKLWESPWSQPEALDDIPTFYNIERSKNIFDAVGWLHRNHYGFDCPGFQVKGSSEEELVSNFKDILRGAIHCREWDTVLSPNRHFTQMRIDRNGEEEFVTSGPGVEQSIMNRLFEEYFVTRASEFCTPLLDDFGTLTALPQTESTHLSEEKKEELAMFGAVTALALIYGHYPGCLNPLLLIFLLNGNELRSLHRQLVFQYFPSLGHTLDAWLHIGPCDDVQQFTSHFASFHNIQVAALNGRSLTGHRHLAFEMLYNAVVGPTSINNVFFVSFLQGFRMRCIDGTADLFDIVRSFNGGVENFVQSAETSIIKGFEDLNLSFIVDLEATTLRELTDACTNAGAPFEGKTFKEIFRDYLEDSGTPCPHLFEAIKDRLSRQINLDEITSSTFRMKLLCWSVSGAPRIMHEGDPLKIQLVEDDDPFYLPSRIGQELQNAYLSSGTCAFKTCTRSIKIPASFLIKLIRASYDPYSECKDARMAVHHWLLVEMLDAIGSYTTV</sequence>
<proteinExistence type="predicted"/>
<dbReference type="EMBL" id="MU795033">
    <property type="protein sequence ID" value="KAJ3812128.1"/>
    <property type="molecule type" value="Genomic_DNA"/>
</dbReference>
<keyword evidence="2" id="KW-1185">Reference proteome</keyword>